<dbReference type="Proteomes" id="UP001596012">
    <property type="component" value="Unassembled WGS sequence"/>
</dbReference>
<dbReference type="EMBL" id="JBHSFG010000016">
    <property type="protein sequence ID" value="MFC4464516.1"/>
    <property type="molecule type" value="Genomic_DNA"/>
</dbReference>
<evidence type="ECO:0000313" key="2">
    <source>
        <dbReference type="Proteomes" id="UP001596012"/>
    </source>
</evidence>
<protein>
    <submittedName>
        <fullName evidence="1">Uncharacterized protein</fullName>
    </submittedName>
</protein>
<evidence type="ECO:0000313" key="1">
    <source>
        <dbReference type="EMBL" id="MFC4464516.1"/>
    </source>
</evidence>
<name>A0ABV8YJU1_9ACTN</name>
<dbReference type="RefSeq" id="WP_386339430.1">
    <property type="nucleotide sequence ID" value="NZ_JBHSFG010000016.1"/>
</dbReference>
<gene>
    <name evidence="1" type="ORF">ACFPH6_08045</name>
</gene>
<proteinExistence type="predicted"/>
<keyword evidence="2" id="KW-1185">Reference proteome</keyword>
<organism evidence="1 2">
    <name type="scientific">Streptomyces xiangluensis</name>
    <dbReference type="NCBI Taxonomy" id="2665720"/>
    <lineage>
        <taxon>Bacteria</taxon>
        <taxon>Bacillati</taxon>
        <taxon>Actinomycetota</taxon>
        <taxon>Actinomycetes</taxon>
        <taxon>Kitasatosporales</taxon>
        <taxon>Streptomycetaceae</taxon>
        <taxon>Streptomyces</taxon>
    </lineage>
</organism>
<reference evidence="2" key="1">
    <citation type="journal article" date="2019" name="Int. J. Syst. Evol. Microbiol.">
        <title>The Global Catalogue of Microorganisms (GCM) 10K type strain sequencing project: providing services to taxonomists for standard genome sequencing and annotation.</title>
        <authorList>
            <consortium name="The Broad Institute Genomics Platform"/>
            <consortium name="The Broad Institute Genome Sequencing Center for Infectious Disease"/>
            <person name="Wu L."/>
            <person name="Ma J."/>
        </authorList>
    </citation>
    <scope>NUCLEOTIDE SEQUENCE [LARGE SCALE GENOMIC DNA]</scope>
    <source>
        <strain evidence="2">DT43</strain>
    </source>
</reference>
<comment type="caution">
    <text evidence="1">The sequence shown here is derived from an EMBL/GenBank/DDBJ whole genome shotgun (WGS) entry which is preliminary data.</text>
</comment>
<accession>A0ABV8YJU1</accession>
<sequence>MSYARRPVASKAEYHQLLIQVLARLDGPGANAVGVCAAVSSMATGTIFCAAHKWPAMLSRHGTPDSR</sequence>